<reference evidence="1 2" key="1">
    <citation type="submission" date="2020-08" db="EMBL/GenBank/DDBJ databases">
        <title>A Genomic Blueprint of the Chicken Gut Microbiome.</title>
        <authorList>
            <person name="Gilroy R."/>
            <person name="Ravi A."/>
            <person name="Getino M."/>
            <person name="Pursley I."/>
            <person name="Horton D.L."/>
            <person name="Alikhan N.-F."/>
            <person name="Baker D."/>
            <person name="Gharbi K."/>
            <person name="Hall N."/>
            <person name="Watson M."/>
            <person name="Adriaenssens E.M."/>
            <person name="Foster-Nyarko E."/>
            <person name="Jarju S."/>
            <person name="Secka A."/>
            <person name="Antonio M."/>
            <person name="Oren A."/>
            <person name="Chaudhuri R."/>
            <person name="La Ragione R.M."/>
            <person name="Hildebrand F."/>
            <person name="Pallen M.J."/>
        </authorList>
    </citation>
    <scope>NUCLEOTIDE SEQUENCE [LARGE SCALE GENOMIC DNA]</scope>
    <source>
        <strain evidence="1 2">Sa5BUN4</strain>
    </source>
</reference>
<evidence type="ECO:0000313" key="1">
    <source>
        <dbReference type="EMBL" id="MBD7955257.1"/>
    </source>
</evidence>
<comment type="caution">
    <text evidence="1">The sequence shown here is derived from an EMBL/GenBank/DDBJ whole genome shotgun (WGS) entry which is preliminary data.</text>
</comment>
<accession>A0A8X8FYH3</accession>
<gene>
    <name evidence="1" type="ORF">H9654_13715</name>
</gene>
<dbReference type="AlphaFoldDB" id="A0A8X8FYH3"/>
<keyword evidence="2" id="KW-1185">Reference proteome</keyword>
<evidence type="ECO:0000313" key="2">
    <source>
        <dbReference type="Proteomes" id="UP000636938"/>
    </source>
</evidence>
<dbReference type="Proteomes" id="UP000636938">
    <property type="component" value="Unassembled WGS sequence"/>
</dbReference>
<proteinExistence type="predicted"/>
<dbReference type="RefSeq" id="WP_157825016.1">
    <property type="nucleotide sequence ID" value="NZ_JACSQS010000015.1"/>
</dbReference>
<dbReference type="EMBL" id="JACSQS010000015">
    <property type="protein sequence ID" value="MBD7955257.1"/>
    <property type="molecule type" value="Genomic_DNA"/>
</dbReference>
<organism evidence="1 2">
    <name type="scientific">Stenotrophomonas lacuserhaii</name>
    <dbReference type="NCBI Taxonomy" id="2760084"/>
    <lineage>
        <taxon>Bacteria</taxon>
        <taxon>Pseudomonadati</taxon>
        <taxon>Pseudomonadota</taxon>
        <taxon>Gammaproteobacteria</taxon>
        <taxon>Lysobacterales</taxon>
        <taxon>Lysobacteraceae</taxon>
        <taxon>Stenotrophomonas</taxon>
    </lineage>
</organism>
<sequence>MRAVRYAYEKARRWRASPLVSAWAAFRYALTGDTGYFRSHAGWRLSRIHRGSLQEDE</sequence>
<protein>
    <submittedName>
        <fullName evidence="1">Uncharacterized protein</fullName>
    </submittedName>
</protein>
<name>A0A8X8FYH3_9GAMM</name>